<evidence type="ECO:0000313" key="3">
    <source>
        <dbReference type="Proteomes" id="UP000886476"/>
    </source>
</evidence>
<dbReference type="Proteomes" id="UP000886476">
    <property type="component" value="Unassembled WGS sequence"/>
</dbReference>
<sequence>MSTELLTSRAVIGMYYARLEANPGMAWVEGISNQFGSDQASEQYTFLGQSPAMREWIGGRQAKGFTGNGVTILNKHYEATLQLSKRDLRRDKTGQIQARVAEFADRSMTHWASLVSTLLLNAATTICYDGQYFFDTDHQEGKSGVQSNSITVDISALPAQVHGSTVAPSVEEFQQAMLAGIAQMLALKDDQGEPMNETASRFVVKVPPSLYLTAVAAVSTLTTANLQNNLNPNIVAGLTVDVQMNARLTTWTDKFAIFRTDSPIKAFIRQTEQETELKVKAEGSEFEFDNDAWQFGIDNWRGVGYGYWQRACLVTLV</sequence>
<comment type="caution">
    <text evidence="2">The sequence shown here is derived from an EMBL/GenBank/DDBJ whole genome shotgun (WGS) entry which is preliminary data.</text>
</comment>
<reference evidence="2" key="1">
    <citation type="submission" date="2020-05" db="EMBL/GenBank/DDBJ databases">
        <title>Nod-independent and nitrogen-fixing Bradyrhizobium aeschynomene sp. nov. isolated from nodules of Aeschynomene indica.</title>
        <authorList>
            <person name="Zhang Z."/>
        </authorList>
    </citation>
    <scope>NUCLEOTIDE SEQUENCE</scope>
    <source>
        <strain evidence="2">83012</strain>
    </source>
</reference>
<feature type="domain" description="Bacteriophage Mu GpT" evidence="1">
    <location>
        <begin position="252"/>
        <end position="312"/>
    </location>
</feature>
<proteinExistence type="predicted"/>
<dbReference type="InterPro" id="IPR018774">
    <property type="entry name" value="Phage_Mu_GpT"/>
</dbReference>
<organism evidence="2 3">
    <name type="scientific">Bradyrhizobium aeschynomenes</name>
    <dbReference type="NCBI Taxonomy" id="2734909"/>
    <lineage>
        <taxon>Bacteria</taxon>
        <taxon>Pseudomonadati</taxon>
        <taxon>Pseudomonadota</taxon>
        <taxon>Alphaproteobacteria</taxon>
        <taxon>Hyphomicrobiales</taxon>
        <taxon>Nitrobacteraceae</taxon>
        <taxon>Bradyrhizobium</taxon>
    </lineage>
</organism>
<feature type="domain" description="Bacteriophage Mu GpT" evidence="1">
    <location>
        <begin position="29"/>
        <end position="149"/>
    </location>
</feature>
<protein>
    <recommendedName>
        <fullName evidence="1">Bacteriophage Mu GpT domain-containing protein</fullName>
    </recommendedName>
</protein>
<dbReference type="RefSeq" id="WP_172107833.1">
    <property type="nucleotide sequence ID" value="NZ_JABFDN010000001.1"/>
</dbReference>
<evidence type="ECO:0000313" key="2">
    <source>
        <dbReference type="EMBL" id="NPU63382.1"/>
    </source>
</evidence>
<name>A0ABX2C7M5_9BRAD</name>
<gene>
    <name evidence="2" type="ORF">HL667_00020</name>
</gene>
<dbReference type="EMBL" id="JABFDN010000001">
    <property type="protein sequence ID" value="NPU63382.1"/>
    <property type="molecule type" value="Genomic_DNA"/>
</dbReference>
<accession>A0ABX2C7M5</accession>
<evidence type="ECO:0000259" key="1">
    <source>
        <dbReference type="Pfam" id="PF10124"/>
    </source>
</evidence>
<keyword evidence="3" id="KW-1185">Reference proteome</keyword>
<dbReference type="Pfam" id="PF10124">
    <property type="entry name" value="Mu-like_gpT"/>
    <property type="match status" value="2"/>
</dbReference>